<dbReference type="PANTHER" id="PTHR10192:SF5">
    <property type="entry name" value="GEPHYRIN"/>
    <property type="match status" value="1"/>
</dbReference>
<dbReference type="InterPro" id="IPR001453">
    <property type="entry name" value="MoaB/Mog_dom"/>
</dbReference>
<comment type="cofactor">
    <cofactor evidence="1 11">
        <name>Mg(2+)</name>
        <dbReference type="ChEBI" id="CHEBI:18420"/>
    </cofactor>
</comment>
<evidence type="ECO:0000256" key="11">
    <source>
        <dbReference type="RuleBase" id="RU365090"/>
    </source>
</evidence>
<dbReference type="SUPFAM" id="SSF63867">
    <property type="entry name" value="MoeA C-terminal domain-like"/>
    <property type="match status" value="1"/>
</dbReference>
<dbReference type="Pfam" id="PF00994">
    <property type="entry name" value="MoCF_biosynth"/>
    <property type="match status" value="1"/>
</dbReference>
<dbReference type="GO" id="GO:0061599">
    <property type="term" value="F:molybdopterin molybdotransferase activity"/>
    <property type="evidence" value="ECO:0007669"/>
    <property type="project" value="UniProtKB-UniRule"/>
</dbReference>
<dbReference type="InterPro" id="IPR036425">
    <property type="entry name" value="MoaB/Mog-like_dom_sf"/>
</dbReference>
<dbReference type="PROSITE" id="PS01079">
    <property type="entry name" value="MOCF_BIOSYNTHESIS_2"/>
    <property type="match status" value="1"/>
</dbReference>
<evidence type="ECO:0000256" key="1">
    <source>
        <dbReference type="ARBA" id="ARBA00001946"/>
    </source>
</evidence>
<dbReference type="AlphaFoldDB" id="A0A4R3JHC2"/>
<evidence type="ECO:0000313" key="13">
    <source>
        <dbReference type="EMBL" id="TCS64180.1"/>
    </source>
</evidence>
<evidence type="ECO:0000256" key="7">
    <source>
        <dbReference type="ARBA" id="ARBA00022723"/>
    </source>
</evidence>
<evidence type="ECO:0000256" key="5">
    <source>
        <dbReference type="ARBA" id="ARBA00022505"/>
    </source>
</evidence>
<proteinExistence type="inferred from homology"/>
<dbReference type="GO" id="GO:0005829">
    <property type="term" value="C:cytosol"/>
    <property type="evidence" value="ECO:0007669"/>
    <property type="project" value="TreeGrafter"/>
</dbReference>
<keyword evidence="6 11" id="KW-0808">Transferase</keyword>
<name>A0A4R3JHC2_9PROT</name>
<dbReference type="RefSeq" id="WP_322111133.1">
    <property type="nucleotide sequence ID" value="NZ_CP119676.1"/>
</dbReference>
<evidence type="ECO:0000256" key="10">
    <source>
        <dbReference type="ARBA" id="ARBA00047317"/>
    </source>
</evidence>
<feature type="domain" description="MoaB/Mog" evidence="12">
    <location>
        <begin position="178"/>
        <end position="315"/>
    </location>
</feature>
<comment type="pathway">
    <text evidence="3 11">Cofactor biosynthesis; molybdopterin biosynthesis.</text>
</comment>
<comment type="catalytic activity">
    <reaction evidence="10">
        <text>adenylyl-molybdopterin + molybdate = Mo-molybdopterin + AMP + H(+)</text>
        <dbReference type="Rhea" id="RHEA:35047"/>
        <dbReference type="ChEBI" id="CHEBI:15378"/>
        <dbReference type="ChEBI" id="CHEBI:36264"/>
        <dbReference type="ChEBI" id="CHEBI:62727"/>
        <dbReference type="ChEBI" id="CHEBI:71302"/>
        <dbReference type="ChEBI" id="CHEBI:456215"/>
        <dbReference type="EC" id="2.10.1.1"/>
    </reaction>
</comment>
<dbReference type="InterPro" id="IPR038987">
    <property type="entry name" value="MoeA-like"/>
</dbReference>
<dbReference type="Gene3D" id="2.170.190.11">
    <property type="entry name" value="Molybdopterin biosynthesis moea protein, domain 3"/>
    <property type="match status" value="1"/>
</dbReference>
<dbReference type="PANTHER" id="PTHR10192">
    <property type="entry name" value="MOLYBDOPTERIN BIOSYNTHESIS PROTEIN"/>
    <property type="match status" value="1"/>
</dbReference>
<dbReference type="Gene3D" id="3.90.105.10">
    <property type="entry name" value="Molybdopterin biosynthesis moea protein, domain 2"/>
    <property type="match status" value="1"/>
</dbReference>
<dbReference type="Pfam" id="PF03453">
    <property type="entry name" value="MoeA_N"/>
    <property type="match status" value="1"/>
</dbReference>
<dbReference type="Gene3D" id="2.40.340.10">
    <property type="entry name" value="MoeA, C-terminal, domain IV"/>
    <property type="match status" value="1"/>
</dbReference>
<dbReference type="EMBL" id="SLZW01000002">
    <property type="protein sequence ID" value="TCS64180.1"/>
    <property type="molecule type" value="Genomic_DNA"/>
</dbReference>
<dbReference type="Gene3D" id="3.40.980.10">
    <property type="entry name" value="MoaB/Mog-like domain"/>
    <property type="match status" value="1"/>
</dbReference>
<dbReference type="CDD" id="cd00887">
    <property type="entry name" value="MoeA"/>
    <property type="match status" value="1"/>
</dbReference>
<evidence type="ECO:0000256" key="3">
    <source>
        <dbReference type="ARBA" id="ARBA00005046"/>
    </source>
</evidence>
<evidence type="ECO:0000259" key="12">
    <source>
        <dbReference type="SMART" id="SM00852"/>
    </source>
</evidence>
<evidence type="ECO:0000256" key="2">
    <source>
        <dbReference type="ARBA" id="ARBA00002901"/>
    </source>
</evidence>
<dbReference type="InterPro" id="IPR008284">
    <property type="entry name" value="MoCF_biosynth_CS"/>
</dbReference>
<dbReference type="SUPFAM" id="SSF53218">
    <property type="entry name" value="Molybdenum cofactor biosynthesis proteins"/>
    <property type="match status" value="1"/>
</dbReference>
<evidence type="ECO:0000256" key="8">
    <source>
        <dbReference type="ARBA" id="ARBA00022842"/>
    </source>
</evidence>
<dbReference type="EC" id="2.10.1.1" evidence="11"/>
<evidence type="ECO:0000256" key="4">
    <source>
        <dbReference type="ARBA" id="ARBA00010763"/>
    </source>
</evidence>
<keyword evidence="5 11" id="KW-0500">Molybdenum</keyword>
<dbReference type="FunFam" id="3.40.980.10:FF:000004">
    <property type="entry name" value="Molybdopterin molybdenumtransferase"/>
    <property type="match status" value="1"/>
</dbReference>
<keyword evidence="14" id="KW-1185">Reference proteome</keyword>
<dbReference type="Pfam" id="PF03454">
    <property type="entry name" value="MoeA_C"/>
    <property type="match status" value="1"/>
</dbReference>
<evidence type="ECO:0000256" key="9">
    <source>
        <dbReference type="ARBA" id="ARBA00023150"/>
    </source>
</evidence>
<evidence type="ECO:0000256" key="6">
    <source>
        <dbReference type="ARBA" id="ARBA00022679"/>
    </source>
</evidence>
<dbReference type="SUPFAM" id="SSF63882">
    <property type="entry name" value="MoeA N-terminal region -like"/>
    <property type="match status" value="1"/>
</dbReference>
<dbReference type="InterPro" id="IPR036135">
    <property type="entry name" value="MoeA_linker/N_sf"/>
</dbReference>
<keyword evidence="8 11" id="KW-0460">Magnesium</keyword>
<dbReference type="NCBIfam" id="NF045515">
    <property type="entry name" value="Glp_gephyrin"/>
    <property type="match status" value="1"/>
</dbReference>
<comment type="function">
    <text evidence="2 11">Catalyzes the insertion of molybdate into adenylated molybdopterin with the concomitant release of AMP.</text>
</comment>
<comment type="similarity">
    <text evidence="4 11">Belongs to the MoeA family.</text>
</comment>
<accession>A0A4R3JHC2</accession>
<dbReference type="InterPro" id="IPR005111">
    <property type="entry name" value="MoeA_C_domain_IV"/>
</dbReference>
<comment type="caution">
    <text evidence="13">The sequence shown here is derived from an EMBL/GenBank/DDBJ whole genome shotgun (WGS) entry which is preliminary data.</text>
</comment>
<dbReference type="InterPro" id="IPR036688">
    <property type="entry name" value="MoeA_C_domain_IV_sf"/>
</dbReference>
<evidence type="ECO:0000313" key="14">
    <source>
        <dbReference type="Proteomes" id="UP000295304"/>
    </source>
</evidence>
<dbReference type="UniPathway" id="UPA00344"/>
<dbReference type="Proteomes" id="UP000295304">
    <property type="component" value="Unassembled WGS sequence"/>
</dbReference>
<dbReference type="InterPro" id="IPR005110">
    <property type="entry name" value="MoeA_linker/N"/>
</dbReference>
<organism evidence="13 14">
    <name type="scientific">Varunaivibrio sulfuroxidans</name>
    <dbReference type="NCBI Taxonomy" id="1773489"/>
    <lineage>
        <taxon>Bacteria</taxon>
        <taxon>Pseudomonadati</taxon>
        <taxon>Pseudomonadota</taxon>
        <taxon>Alphaproteobacteria</taxon>
        <taxon>Rhodospirillales</taxon>
        <taxon>Magnetovibrionaceae</taxon>
        <taxon>Varunaivibrio</taxon>
    </lineage>
</organism>
<keyword evidence="9 11" id="KW-0501">Molybdenum cofactor biosynthesis</keyword>
<reference evidence="13 14" key="1">
    <citation type="submission" date="2019-03" db="EMBL/GenBank/DDBJ databases">
        <title>Genomic Encyclopedia of Type Strains, Phase IV (KMG-IV): sequencing the most valuable type-strain genomes for metagenomic binning, comparative biology and taxonomic classification.</title>
        <authorList>
            <person name="Goeker M."/>
        </authorList>
    </citation>
    <scope>NUCLEOTIDE SEQUENCE [LARGE SCALE GENOMIC DNA]</scope>
    <source>
        <strain evidence="13 14">DSM 101688</strain>
    </source>
</reference>
<keyword evidence="7 11" id="KW-0479">Metal-binding</keyword>
<sequence length="407" mass="42805">MKTMISVAEAMEMILSGMPRLAGEHVTLPQALGRVLARDVTARLTQPFADVSSMDGYAVRAQDVAHVPVTLTRIGEAAAGGHFAGKIGAGETVRIFTGAPLPEGADAIVIQEVTETEGDSVVIKEVSTPGRFVRKRGLDFNEGDILLKAGTRMGPRELGLAAAMNAPWLSVVRKPRIAIVATGNEVVMPGDPLGANQIISSNSLLLQGFIEQWGGVALNLGIARDDETSLHALLDAARGADLLITIGGASVGDYDLVRKVLGDEGIDMGFYKVAMRPGKPLIFGHLGHTAVLGLPGNPVSVGVSSAVFLKPAMQTMMGMDTPLTRNAATPNDAVLGAPLGENDQRQDYLRASLSRDAQGALVAHPFTKQDSAMLARFAQADALIVRSPFAPSAQKGDRVKIIVIREA</sequence>
<dbReference type="GO" id="GO:0046872">
    <property type="term" value="F:metal ion binding"/>
    <property type="evidence" value="ECO:0007669"/>
    <property type="project" value="UniProtKB-UniRule"/>
</dbReference>
<gene>
    <name evidence="13" type="ORF">EDD55_102222</name>
</gene>
<dbReference type="GO" id="GO:0006777">
    <property type="term" value="P:Mo-molybdopterin cofactor biosynthetic process"/>
    <property type="evidence" value="ECO:0007669"/>
    <property type="project" value="UniProtKB-UniRule"/>
</dbReference>
<dbReference type="SMART" id="SM00852">
    <property type="entry name" value="MoCF_biosynth"/>
    <property type="match status" value="1"/>
</dbReference>
<protein>
    <recommendedName>
        <fullName evidence="11">Molybdopterin molybdenumtransferase</fullName>
        <ecNumber evidence="11">2.10.1.1</ecNumber>
    </recommendedName>
</protein>